<proteinExistence type="inferred from homology"/>
<feature type="compositionally biased region" description="Polar residues" evidence="4">
    <location>
        <begin position="247"/>
        <end position="262"/>
    </location>
</feature>
<dbReference type="InterPro" id="IPR002699">
    <property type="entry name" value="V_ATPase_D"/>
</dbReference>
<accession>A0AAD3HS59</accession>
<dbReference type="Pfam" id="PF01813">
    <property type="entry name" value="ATP-synt_D"/>
    <property type="match status" value="1"/>
</dbReference>
<dbReference type="EMBL" id="BMAR01000046">
    <property type="protein sequence ID" value="GFR51168.1"/>
    <property type="molecule type" value="Genomic_DNA"/>
</dbReference>
<feature type="region of interest" description="Disordered" evidence="4">
    <location>
        <begin position="215"/>
        <end position="270"/>
    </location>
</feature>
<name>A0AAD3HS59_9CHLO</name>
<sequence>MSTQNRLPVVPTVTVLTVMKARLVGATKGHALLKKKADALTMRFRQLLKEIIDAKENLGSTMKGSFFAYTEAQYAAGENVKHTIMDNVDTAVVKVRGDLDNVAGVKIPRFESFVLPGETKMDLTGLGRGGQQLQSCRKAYLSAVELLVQLANLQTAFMTLDEALKVTNRRVNALENVVKPKLENTISYIKAELDELEREEFFRLKKVQKNKQKRTAQAAAEEAEAAAANGASSSSASDLQLPPFNGPNPNGVQPPASSNLLNYQEDDLLF</sequence>
<comment type="caution">
    <text evidence="5">The sequence shown here is derived from an EMBL/GenBank/DDBJ whole genome shotgun (WGS) entry which is preliminary data.</text>
</comment>
<organism evidence="5 6">
    <name type="scientific">Astrephomene gubernaculifera</name>
    <dbReference type="NCBI Taxonomy" id="47775"/>
    <lineage>
        <taxon>Eukaryota</taxon>
        <taxon>Viridiplantae</taxon>
        <taxon>Chlorophyta</taxon>
        <taxon>core chlorophytes</taxon>
        <taxon>Chlorophyceae</taxon>
        <taxon>CS clade</taxon>
        <taxon>Chlamydomonadales</taxon>
        <taxon>Astrephomenaceae</taxon>
        <taxon>Astrephomene</taxon>
    </lineage>
</organism>
<evidence type="ECO:0000313" key="5">
    <source>
        <dbReference type="EMBL" id="GFR51168.1"/>
    </source>
</evidence>
<protein>
    <recommendedName>
        <fullName evidence="7">Vacuolar ATP synthase subunit D</fullName>
    </recommendedName>
</protein>
<dbReference type="Proteomes" id="UP001054857">
    <property type="component" value="Unassembled WGS sequence"/>
</dbReference>
<keyword evidence="2" id="KW-0813">Transport</keyword>
<comment type="similarity">
    <text evidence="1">Belongs to the V-ATPase D subunit family.</text>
</comment>
<dbReference type="PANTHER" id="PTHR11671">
    <property type="entry name" value="V-TYPE ATP SYNTHASE SUBUNIT D"/>
    <property type="match status" value="1"/>
</dbReference>
<reference evidence="5 6" key="1">
    <citation type="journal article" date="2021" name="Sci. Rep.">
        <title>Genome sequencing of the multicellular alga Astrephomene provides insights into convergent evolution of germ-soma differentiation.</title>
        <authorList>
            <person name="Yamashita S."/>
            <person name="Yamamoto K."/>
            <person name="Matsuzaki R."/>
            <person name="Suzuki S."/>
            <person name="Yamaguchi H."/>
            <person name="Hirooka S."/>
            <person name="Minakuchi Y."/>
            <person name="Miyagishima S."/>
            <person name="Kawachi M."/>
            <person name="Toyoda A."/>
            <person name="Nozaki H."/>
        </authorList>
    </citation>
    <scope>NUCLEOTIDE SEQUENCE [LARGE SCALE GENOMIC DNA]</scope>
    <source>
        <strain evidence="5 6">NIES-4017</strain>
    </source>
</reference>
<feature type="compositionally biased region" description="Low complexity" evidence="4">
    <location>
        <begin position="216"/>
        <end position="237"/>
    </location>
</feature>
<evidence type="ECO:0000256" key="4">
    <source>
        <dbReference type="SAM" id="MobiDB-lite"/>
    </source>
</evidence>
<dbReference type="AlphaFoldDB" id="A0AAD3HS59"/>
<keyword evidence="3" id="KW-0406">Ion transport</keyword>
<evidence type="ECO:0000256" key="1">
    <source>
        <dbReference type="ARBA" id="ARBA00005850"/>
    </source>
</evidence>
<evidence type="ECO:0000313" key="6">
    <source>
        <dbReference type="Proteomes" id="UP001054857"/>
    </source>
</evidence>
<dbReference type="FunFam" id="1.10.287.3240:FF:000003">
    <property type="entry name" value="V-type proton ATPase subunit D"/>
    <property type="match status" value="1"/>
</dbReference>
<keyword evidence="6" id="KW-1185">Reference proteome</keyword>
<evidence type="ECO:0000256" key="2">
    <source>
        <dbReference type="ARBA" id="ARBA00022448"/>
    </source>
</evidence>
<gene>
    <name evidence="5" type="ORF">Agub_g13526</name>
</gene>
<dbReference type="NCBIfam" id="TIGR00309">
    <property type="entry name" value="V_ATPase_subD"/>
    <property type="match status" value="1"/>
</dbReference>
<evidence type="ECO:0008006" key="7">
    <source>
        <dbReference type="Google" id="ProtNLM"/>
    </source>
</evidence>
<evidence type="ECO:0000256" key="3">
    <source>
        <dbReference type="ARBA" id="ARBA00023065"/>
    </source>
</evidence>
<dbReference type="GO" id="GO:0046961">
    <property type="term" value="F:proton-transporting ATPase activity, rotational mechanism"/>
    <property type="evidence" value="ECO:0007669"/>
    <property type="project" value="InterPro"/>
</dbReference>
<dbReference type="Gene3D" id="1.10.287.3240">
    <property type="match status" value="1"/>
</dbReference>